<dbReference type="InterPro" id="IPR007737">
    <property type="entry name" value="Mga_HTH"/>
</dbReference>
<evidence type="ECO:0000259" key="1">
    <source>
        <dbReference type="Pfam" id="PF05043"/>
    </source>
</evidence>
<dbReference type="AlphaFoldDB" id="A0A1L8TMT5"/>
<comment type="caution">
    <text evidence="2">The sequence shown here is derived from an EMBL/GenBank/DDBJ whole genome shotgun (WGS) entry which is preliminary data.</text>
</comment>
<name>A0A1L8TMT5_9ENTE</name>
<dbReference type="STRING" id="249189.RV04_GL001920"/>
<keyword evidence="3" id="KW-1185">Reference proteome</keyword>
<evidence type="ECO:0000313" key="2">
    <source>
        <dbReference type="EMBL" id="OJG45631.1"/>
    </source>
</evidence>
<accession>A0A1L8TMT5</accession>
<protein>
    <recommendedName>
        <fullName evidence="1">Mga helix-turn-helix domain-containing protein</fullName>
    </recommendedName>
</protein>
<gene>
    <name evidence="2" type="ORF">RV04_GL001920</name>
</gene>
<feature type="domain" description="Mga helix-turn-helix" evidence="1">
    <location>
        <begin position="81"/>
        <end position="161"/>
    </location>
</feature>
<organism evidence="2 3">
    <name type="scientific">Enterococcus hermanniensis</name>
    <dbReference type="NCBI Taxonomy" id="249189"/>
    <lineage>
        <taxon>Bacteria</taxon>
        <taxon>Bacillati</taxon>
        <taxon>Bacillota</taxon>
        <taxon>Bacilli</taxon>
        <taxon>Lactobacillales</taxon>
        <taxon>Enterococcaceae</taxon>
        <taxon>Enterococcus</taxon>
    </lineage>
</organism>
<sequence>MELEDVLLDSQSRTKLKILSYLMDRPDIKIHYSDIQKNIKISRTKFNVLIAEMNTEIAELFNVELLQSTNTLVVTAEHIYFNEYVRYLINRGLPYQFVLSSLLHKNEHIEEFLTEHFISRSTALRALNDFKDYVEQMDLKINFSKICLTGSEVKIRYLYMKVLWVGSLGKDIEYSNLKLTQERWMSKQLRCYDLSNISEELVVVHLAISKIRTLQGYLVLPVKGCENLYPEFTYILNDYHRKFTDDEDQVVYLANLFKFQFIFAFYYSSDEDPRLLRVKLFFEELKKIDPVFVKLVQKFIIYVEEQILQNKIKLLPKDRVNIFGILDIHYLINGNMQMFLGLTLNETSEYKRYKQKEFKTIKKQIQLFFKPYLRRESFQWIKYSSLGLIDSLTLLVYPYYQAEVEKKLQVMITPVINYLAIQRIILFLDRLDFIEYSTSNRDFNDSDVILSTYNENISATKKPTYIFQINNQEQDLVNLF</sequence>
<dbReference type="Pfam" id="PF05043">
    <property type="entry name" value="Mga"/>
    <property type="match status" value="1"/>
</dbReference>
<dbReference type="EMBL" id="JXKQ01000005">
    <property type="protein sequence ID" value="OJG45631.1"/>
    <property type="molecule type" value="Genomic_DNA"/>
</dbReference>
<evidence type="ECO:0000313" key="3">
    <source>
        <dbReference type="Proteomes" id="UP000182077"/>
    </source>
</evidence>
<dbReference type="OrthoDB" id="2172257at2"/>
<proteinExistence type="predicted"/>
<dbReference type="RefSeq" id="WP_071857802.1">
    <property type="nucleotide sequence ID" value="NZ_JBHSHK010000023.1"/>
</dbReference>
<dbReference type="Proteomes" id="UP000182077">
    <property type="component" value="Unassembled WGS sequence"/>
</dbReference>
<reference evidence="2 3" key="1">
    <citation type="submission" date="2014-12" db="EMBL/GenBank/DDBJ databases">
        <title>Draft genome sequences of 29 type strains of Enterococci.</title>
        <authorList>
            <person name="Zhong Z."/>
            <person name="Sun Z."/>
            <person name="Liu W."/>
            <person name="Zhang W."/>
            <person name="Zhang H."/>
        </authorList>
    </citation>
    <scope>NUCLEOTIDE SEQUENCE [LARGE SCALE GENOMIC DNA]</scope>
    <source>
        <strain evidence="2 3">DSM 17122</strain>
    </source>
</reference>